<keyword evidence="5" id="KW-1185">Reference proteome</keyword>
<evidence type="ECO:0000259" key="3">
    <source>
        <dbReference type="Pfam" id="PF13115"/>
    </source>
</evidence>
<keyword evidence="2" id="KW-0732">Signal</keyword>
<dbReference type="EMBL" id="JBHLUX010000005">
    <property type="protein sequence ID" value="MFC0469319.1"/>
    <property type="molecule type" value="Genomic_DNA"/>
</dbReference>
<protein>
    <submittedName>
        <fullName evidence="4">FixH family protein</fullName>
    </submittedName>
</protein>
<sequence>MKRNWLISLTVMVMLVAACGATEEEQSGGALDELTPIEVDLDVPESAEIGVAVPFSSSVTQGEDLVEDASEVVYEIWIEGQKEQSELIEAEKQEGHVYLLDHTFEEAGLYHVQTHVTARGLHRMPTAQIQVGKIETSEEEELEEDHSHEHAHHHTHEHQKNIEIDTSVETDKRLVIHIAIEGIAYTGGAVTLEMWQAGDEQRQWLDLEEKDEGQFELHSIDEFSGTYSVIVHIQDEELHEHIEMELEL</sequence>
<dbReference type="Pfam" id="PF13115">
    <property type="entry name" value="YtkA"/>
    <property type="match status" value="1"/>
</dbReference>
<gene>
    <name evidence="4" type="ORF">ACFFHM_01895</name>
</gene>
<evidence type="ECO:0000256" key="2">
    <source>
        <dbReference type="SAM" id="SignalP"/>
    </source>
</evidence>
<dbReference type="PROSITE" id="PS51257">
    <property type="entry name" value="PROKAR_LIPOPROTEIN"/>
    <property type="match status" value="1"/>
</dbReference>
<comment type="caution">
    <text evidence="4">The sequence shown here is derived from an EMBL/GenBank/DDBJ whole genome shotgun (WGS) entry which is preliminary data.</text>
</comment>
<dbReference type="Proteomes" id="UP001589838">
    <property type="component" value="Unassembled WGS sequence"/>
</dbReference>
<name>A0ABV6K7U6_9BACI</name>
<accession>A0ABV6K7U6</accession>
<dbReference type="RefSeq" id="WP_335963183.1">
    <property type="nucleotide sequence ID" value="NZ_JAXBLX010000043.1"/>
</dbReference>
<feature type="region of interest" description="Disordered" evidence="1">
    <location>
        <begin position="136"/>
        <end position="163"/>
    </location>
</feature>
<dbReference type="InterPro" id="IPR032693">
    <property type="entry name" value="YtkA-like_dom"/>
</dbReference>
<evidence type="ECO:0000313" key="5">
    <source>
        <dbReference type="Proteomes" id="UP001589838"/>
    </source>
</evidence>
<feature type="signal peptide" evidence="2">
    <location>
        <begin position="1"/>
        <end position="20"/>
    </location>
</feature>
<reference evidence="4 5" key="1">
    <citation type="submission" date="2024-09" db="EMBL/GenBank/DDBJ databases">
        <authorList>
            <person name="Sun Q."/>
            <person name="Mori K."/>
        </authorList>
    </citation>
    <scope>NUCLEOTIDE SEQUENCE [LARGE SCALE GENOMIC DNA]</scope>
    <source>
        <strain evidence="4 5">NCAIM B.02610</strain>
    </source>
</reference>
<evidence type="ECO:0000313" key="4">
    <source>
        <dbReference type="EMBL" id="MFC0469319.1"/>
    </source>
</evidence>
<evidence type="ECO:0000256" key="1">
    <source>
        <dbReference type="SAM" id="MobiDB-lite"/>
    </source>
</evidence>
<feature type="chain" id="PRO_5047184353" evidence="2">
    <location>
        <begin position="21"/>
        <end position="248"/>
    </location>
</feature>
<organism evidence="4 5">
    <name type="scientific">Halalkalibacter kiskunsagensis</name>
    <dbReference type="NCBI Taxonomy" id="1548599"/>
    <lineage>
        <taxon>Bacteria</taxon>
        <taxon>Bacillati</taxon>
        <taxon>Bacillota</taxon>
        <taxon>Bacilli</taxon>
        <taxon>Bacillales</taxon>
        <taxon>Bacillaceae</taxon>
        <taxon>Halalkalibacter</taxon>
    </lineage>
</organism>
<proteinExistence type="predicted"/>
<feature type="domain" description="YtkA-like" evidence="3">
    <location>
        <begin position="34"/>
        <end position="115"/>
    </location>
</feature>